<comment type="subcellular location">
    <subcellularLocation>
        <location evidence="2">Cytoplasm</location>
    </subcellularLocation>
</comment>
<dbReference type="CDD" id="cd00311">
    <property type="entry name" value="TIM"/>
    <property type="match status" value="1"/>
</dbReference>
<keyword evidence="1 2" id="KW-0413">Isomerase</keyword>
<protein>
    <recommendedName>
        <fullName evidence="2">Triosephosphate isomerase</fullName>
        <ecNumber evidence="2">5.3.1.1</ecNumber>
    </recommendedName>
</protein>
<sequence>MTALPPTIVAISLKMYFTHARTLEWCRRVRGIADSHDAVGPDGTGLLVLPTFPALVGAREILGDAVALGAQDVAVADHGPHTGEVGAPELAEIGCTVAEIGHAERRAAGEDDSVVGAKVVAALRNGLVPLVCVGEATRTGPDAAAAGVAAELDRVLAPARDAGLLPAPLIVAYEPHWAIGAPEPAPAEHVAAVCGRLRTELDSVGGSTRVLYGGSAGPGLLGRLGGTVHGLFLGRSAHDPDAIVRVLDETTGREADT</sequence>
<dbReference type="RefSeq" id="WP_349300621.1">
    <property type="nucleotide sequence ID" value="NZ_JBEDNQ010000011.1"/>
</dbReference>
<dbReference type="PROSITE" id="PS51440">
    <property type="entry name" value="TIM_2"/>
    <property type="match status" value="1"/>
</dbReference>
<keyword evidence="2" id="KW-0324">Glycolysis</keyword>
<evidence type="ECO:0000313" key="4">
    <source>
        <dbReference type="Proteomes" id="UP001494902"/>
    </source>
</evidence>
<dbReference type="Pfam" id="PF00121">
    <property type="entry name" value="TIM"/>
    <property type="match status" value="1"/>
</dbReference>
<keyword evidence="4" id="KW-1185">Reference proteome</keyword>
<comment type="pathway">
    <text evidence="2">Carbohydrate degradation; glycolysis; D-glyceraldehyde 3-phosphate from glycerone phosphate: step 1/1.</text>
</comment>
<dbReference type="SUPFAM" id="SSF51351">
    <property type="entry name" value="Triosephosphate isomerase (TIM)"/>
    <property type="match status" value="1"/>
</dbReference>
<evidence type="ECO:0000313" key="3">
    <source>
        <dbReference type="EMBL" id="MEQ3553554.1"/>
    </source>
</evidence>
<comment type="subunit">
    <text evidence="2">Homodimer.</text>
</comment>
<evidence type="ECO:0000256" key="2">
    <source>
        <dbReference type="RuleBase" id="RU363013"/>
    </source>
</evidence>
<dbReference type="InterPro" id="IPR013785">
    <property type="entry name" value="Aldolase_TIM"/>
</dbReference>
<comment type="pathway">
    <text evidence="2">Carbohydrate biosynthesis; gluconeogenesis.</text>
</comment>
<dbReference type="InterPro" id="IPR035990">
    <property type="entry name" value="TIM_sf"/>
</dbReference>
<dbReference type="EC" id="5.3.1.1" evidence="2"/>
<comment type="catalytic activity">
    <reaction evidence="2">
        <text>D-glyceraldehyde 3-phosphate = dihydroxyacetone phosphate</text>
        <dbReference type="Rhea" id="RHEA:18585"/>
        <dbReference type="ChEBI" id="CHEBI:57642"/>
        <dbReference type="ChEBI" id="CHEBI:59776"/>
        <dbReference type="EC" id="5.3.1.1"/>
    </reaction>
</comment>
<dbReference type="Gene3D" id="3.20.20.70">
    <property type="entry name" value="Aldolase class I"/>
    <property type="match status" value="1"/>
</dbReference>
<keyword evidence="2" id="KW-0312">Gluconeogenesis</keyword>
<dbReference type="EMBL" id="JBEDNQ010000011">
    <property type="protein sequence ID" value="MEQ3553554.1"/>
    <property type="molecule type" value="Genomic_DNA"/>
</dbReference>
<keyword evidence="2" id="KW-0963">Cytoplasm</keyword>
<dbReference type="GO" id="GO:0016853">
    <property type="term" value="F:isomerase activity"/>
    <property type="evidence" value="ECO:0007669"/>
    <property type="project" value="UniProtKB-KW"/>
</dbReference>
<dbReference type="PANTHER" id="PTHR21139">
    <property type="entry name" value="TRIOSEPHOSPHATE ISOMERASE"/>
    <property type="match status" value="1"/>
</dbReference>
<dbReference type="Proteomes" id="UP001494902">
    <property type="component" value="Unassembled WGS sequence"/>
</dbReference>
<evidence type="ECO:0000256" key="1">
    <source>
        <dbReference type="ARBA" id="ARBA00023235"/>
    </source>
</evidence>
<gene>
    <name evidence="3" type="ORF">WIS52_24035</name>
</gene>
<comment type="similarity">
    <text evidence="2">Belongs to the triosephosphate isomerase family.</text>
</comment>
<dbReference type="InterPro" id="IPR000652">
    <property type="entry name" value="Triosephosphate_isomerase"/>
</dbReference>
<reference evidence="3 4" key="1">
    <citation type="submission" date="2024-03" db="EMBL/GenBank/DDBJ databases">
        <title>Draft genome sequence of Pseudonocardia nematodicida JCM 31783.</title>
        <authorList>
            <person name="Butdee W."/>
            <person name="Duangmal K."/>
        </authorList>
    </citation>
    <scope>NUCLEOTIDE SEQUENCE [LARGE SCALE GENOMIC DNA]</scope>
    <source>
        <strain evidence="3 4">JCM 31783</strain>
    </source>
</reference>
<proteinExistence type="inferred from homology"/>
<organism evidence="3 4">
    <name type="scientific">Pseudonocardia nematodicida</name>
    <dbReference type="NCBI Taxonomy" id="1206997"/>
    <lineage>
        <taxon>Bacteria</taxon>
        <taxon>Bacillati</taxon>
        <taxon>Actinomycetota</taxon>
        <taxon>Actinomycetes</taxon>
        <taxon>Pseudonocardiales</taxon>
        <taxon>Pseudonocardiaceae</taxon>
        <taxon>Pseudonocardia</taxon>
    </lineage>
</organism>
<name>A0ABV1KGT2_9PSEU</name>
<dbReference type="PANTHER" id="PTHR21139:SF2">
    <property type="entry name" value="TRIOSEPHOSPHATE ISOMERASE"/>
    <property type="match status" value="1"/>
</dbReference>
<comment type="caution">
    <text evidence="3">The sequence shown here is derived from an EMBL/GenBank/DDBJ whole genome shotgun (WGS) entry which is preliminary data.</text>
</comment>
<accession>A0ABV1KGT2</accession>